<dbReference type="InterPro" id="IPR029063">
    <property type="entry name" value="SAM-dependent_MTases_sf"/>
</dbReference>
<evidence type="ECO:0000313" key="4">
    <source>
        <dbReference type="Proteomes" id="UP001153069"/>
    </source>
</evidence>
<feature type="chain" id="PRO_5040318561" evidence="1">
    <location>
        <begin position="27"/>
        <end position="397"/>
    </location>
</feature>
<evidence type="ECO:0000256" key="1">
    <source>
        <dbReference type="SAM" id="SignalP"/>
    </source>
</evidence>
<proteinExistence type="predicted"/>
<dbReference type="SUPFAM" id="SSF53335">
    <property type="entry name" value="S-adenosyl-L-methionine-dependent methyltransferases"/>
    <property type="match status" value="1"/>
</dbReference>
<keyword evidence="3" id="KW-0808">Transferase</keyword>
<dbReference type="Gene3D" id="3.40.50.150">
    <property type="entry name" value="Vaccinia Virus protein VP39"/>
    <property type="match status" value="1"/>
</dbReference>
<feature type="signal peptide" evidence="1">
    <location>
        <begin position="1"/>
        <end position="26"/>
    </location>
</feature>
<dbReference type="AlphaFoldDB" id="A0A9N8DAS6"/>
<dbReference type="GO" id="GO:0032259">
    <property type="term" value="P:methylation"/>
    <property type="evidence" value="ECO:0007669"/>
    <property type="project" value="UniProtKB-KW"/>
</dbReference>
<comment type="caution">
    <text evidence="3">The sequence shown here is derived from an EMBL/GenBank/DDBJ whole genome shotgun (WGS) entry which is preliminary data.</text>
</comment>
<evidence type="ECO:0000259" key="2">
    <source>
        <dbReference type="Pfam" id="PF13847"/>
    </source>
</evidence>
<dbReference type="Pfam" id="PF13847">
    <property type="entry name" value="Methyltransf_31"/>
    <property type="match status" value="1"/>
</dbReference>
<dbReference type="InterPro" id="IPR025714">
    <property type="entry name" value="Methyltranfer_dom"/>
</dbReference>
<reference evidence="3" key="1">
    <citation type="submission" date="2020-06" db="EMBL/GenBank/DDBJ databases">
        <authorList>
            <consortium name="Plant Systems Biology data submission"/>
        </authorList>
    </citation>
    <scope>NUCLEOTIDE SEQUENCE</scope>
    <source>
        <strain evidence="3">D6</strain>
    </source>
</reference>
<protein>
    <submittedName>
        <fullName evidence="3">Methyltransferase</fullName>
    </submittedName>
</protein>
<dbReference type="OrthoDB" id="540004at2759"/>
<gene>
    <name evidence="3" type="ORF">SEMRO_3_G002700.1</name>
</gene>
<dbReference type="GO" id="GO:0008168">
    <property type="term" value="F:methyltransferase activity"/>
    <property type="evidence" value="ECO:0007669"/>
    <property type="project" value="UniProtKB-KW"/>
</dbReference>
<dbReference type="Proteomes" id="UP001153069">
    <property type="component" value="Unassembled WGS sequence"/>
</dbReference>
<dbReference type="PANTHER" id="PTHR43861">
    <property type="entry name" value="TRANS-ACONITATE 2-METHYLTRANSFERASE-RELATED"/>
    <property type="match status" value="1"/>
</dbReference>
<feature type="domain" description="Methyltransferase" evidence="2">
    <location>
        <begin position="219"/>
        <end position="357"/>
    </location>
</feature>
<keyword evidence="3" id="KW-0489">Methyltransferase</keyword>
<accession>A0A9N8DAS6</accession>
<name>A0A9N8DAS6_9STRA</name>
<organism evidence="3 4">
    <name type="scientific">Seminavis robusta</name>
    <dbReference type="NCBI Taxonomy" id="568900"/>
    <lineage>
        <taxon>Eukaryota</taxon>
        <taxon>Sar</taxon>
        <taxon>Stramenopiles</taxon>
        <taxon>Ochrophyta</taxon>
        <taxon>Bacillariophyta</taxon>
        <taxon>Bacillariophyceae</taxon>
        <taxon>Bacillariophycidae</taxon>
        <taxon>Naviculales</taxon>
        <taxon>Naviculaceae</taxon>
        <taxon>Seminavis</taxon>
    </lineage>
</organism>
<dbReference type="EMBL" id="CAICTM010000003">
    <property type="protein sequence ID" value="CAB9496294.1"/>
    <property type="molecule type" value="Genomic_DNA"/>
</dbReference>
<evidence type="ECO:0000313" key="3">
    <source>
        <dbReference type="EMBL" id="CAB9496294.1"/>
    </source>
</evidence>
<sequence>MTRVLQTSTLSILPLAVCLLARTTFGFQQNFKLPNLHHPVHGSTPLSAPLWLAAKGFGGGGSSTSNNNKTKKKVKKSDVKKTQQKILKKYGSNVAEGTQRRVDAALAKLPPHLYMATQLYQQLLKWDQRLANMSVLQQAQLPQVEMEGAQRARDELTKVYDEYDLDEHDLHNIFQQITWDASADAKAARAIIAGGEMAAPMARKIDAACQIVAAAVGKDGHCLDVGCGYGVLVPHLEQAGLESSQIHGIDLSQEMIKNARQLHRGVDFQATDFLNEYGTTNDDTDEQEQLQPSQFESIIFCAALHDFSDMTSALQKASTLLKLNGKLVISHPQGASHVTRQSNANPVMVKRSLYTAQELHSVVKELPGKMTVELEPATPNSPEEDKVGYLAVLTKVE</sequence>
<keyword evidence="4" id="KW-1185">Reference proteome</keyword>
<keyword evidence="1" id="KW-0732">Signal</keyword>
<dbReference type="CDD" id="cd02440">
    <property type="entry name" value="AdoMet_MTases"/>
    <property type="match status" value="1"/>
</dbReference>